<feature type="compositionally biased region" description="Basic and acidic residues" evidence="6">
    <location>
        <begin position="20"/>
        <end position="38"/>
    </location>
</feature>
<dbReference type="InterPro" id="IPR001356">
    <property type="entry name" value="HD"/>
</dbReference>
<dbReference type="PANTHER" id="PTHR11636">
    <property type="entry name" value="POU DOMAIN"/>
    <property type="match status" value="1"/>
</dbReference>
<evidence type="ECO:0000256" key="5">
    <source>
        <dbReference type="RuleBase" id="RU000682"/>
    </source>
</evidence>
<evidence type="ECO:0000256" key="1">
    <source>
        <dbReference type="ARBA" id="ARBA00023125"/>
    </source>
</evidence>
<evidence type="ECO:0000256" key="4">
    <source>
        <dbReference type="PROSITE-ProRule" id="PRU00108"/>
    </source>
</evidence>
<feature type="region of interest" description="Disordered" evidence="6">
    <location>
        <begin position="1"/>
        <end position="68"/>
    </location>
</feature>
<dbReference type="GO" id="GO:0000981">
    <property type="term" value="F:DNA-binding transcription factor activity, RNA polymerase II-specific"/>
    <property type="evidence" value="ECO:0007669"/>
    <property type="project" value="TreeGrafter"/>
</dbReference>
<dbReference type="GO" id="GO:0000978">
    <property type="term" value="F:RNA polymerase II cis-regulatory region sequence-specific DNA binding"/>
    <property type="evidence" value="ECO:0007669"/>
    <property type="project" value="TreeGrafter"/>
</dbReference>
<dbReference type="InterPro" id="IPR050255">
    <property type="entry name" value="POU_domain_TF"/>
</dbReference>
<dbReference type="SUPFAM" id="SSF46689">
    <property type="entry name" value="Homeodomain-like"/>
    <property type="match status" value="1"/>
</dbReference>
<evidence type="ECO:0000256" key="2">
    <source>
        <dbReference type="ARBA" id="ARBA00023155"/>
    </source>
</evidence>
<evidence type="ECO:0000256" key="3">
    <source>
        <dbReference type="ARBA" id="ARBA00023242"/>
    </source>
</evidence>
<keyword evidence="1 4" id="KW-0238">DNA-binding</keyword>
<evidence type="ECO:0000313" key="8">
    <source>
        <dbReference type="Proteomes" id="UP000095280"/>
    </source>
</evidence>
<feature type="compositionally biased region" description="Polar residues" evidence="6">
    <location>
        <begin position="143"/>
        <end position="158"/>
    </location>
</feature>
<dbReference type="GO" id="GO:0005634">
    <property type="term" value="C:nucleus"/>
    <property type="evidence" value="ECO:0007669"/>
    <property type="project" value="UniProtKB-SubCell"/>
</dbReference>
<dbReference type="Proteomes" id="UP000095280">
    <property type="component" value="Unplaced"/>
</dbReference>
<sequence>QVASEEADSFQPPASPTSLDKNRGPARTESEEADEHRSLSTKAPLWRATSASTRSGGGREEITQLDGHLGLEKEVVRVWFCNRRQKEKRMTPPNNLPQGCSGKRAKGSRQGRDKTDSSDSGNSNMPQQRSRQQLPSPAAAWLQSPSHNHLQQQASITRCRSYSGRPRCLLLHGRSVRRGAAPATSPATRPRQKE</sequence>
<evidence type="ECO:0000313" key="9">
    <source>
        <dbReference type="WBParaSite" id="maker-unitig_22926-snap-gene-0.1-mRNA-1"/>
    </source>
</evidence>
<keyword evidence="3 4" id="KW-0539">Nucleus</keyword>
<dbReference type="Pfam" id="PF00046">
    <property type="entry name" value="Homeodomain"/>
    <property type="match status" value="1"/>
</dbReference>
<protein>
    <submittedName>
        <fullName evidence="9">Homeobox domain-containing protein</fullName>
    </submittedName>
</protein>
<dbReference type="PROSITE" id="PS50071">
    <property type="entry name" value="HOMEOBOX_2"/>
    <property type="match status" value="1"/>
</dbReference>
<feature type="region of interest" description="Disordered" evidence="6">
    <location>
        <begin position="83"/>
        <end position="158"/>
    </location>
</feature>
<feature type="domain" description="Homeobox" evidence="7">
    <location>
        <begin position="59"/>
        <end position="90"/>
    </location>
</feature>
<evidence type="ECO:0000259" key="7">
    <source>
        <dbReference type="PROSITE" id="PS50071"/>
    </source>
</evidence>
<dbReference type="Gene3D" id="1.10.10.60">
    <property type="entry name" value="Homeodomain-like"/>
    <property type="match status" value="1"/>
</dbReference>
<feature type="compositionally biased region" description="Low complexity" evidence="6">
    <location>
        <begin position="126"/>
        <end position="137"/>
    </location>
</feature>
<dbReference type="AlphaFoldDB" id="A0A1I8F7I9"/>
<evidence type="ECO:0000256" key="6">
    <source>
        <dbReference type="SAM" id="MobiDB-lite"/>
    </source>
</evidence>
<feature type="region of interest" description="Disordered" evidence="6">
    <location>
        <begin position="171"/>
        <end position="194"/>
    </location>
</feature>
<keyword evidence="2 4" id="KW-0371">Homeobox</keyword>
<keyword evidence="8" id="KW-1185">Reference proteome</keyword>
<dbReference type="CDD" id="cd00086">
    <property type="entry name" value="homeodomain"/>
    <property type="match status" value="1"/>
</dbReference>
<dbReference type="InterPro" id="IPR009057">
    <property type="entry name" value="Homeodomain-like_sf"/>
</dbReference>
<accession>A0A1I8F7I9</accession>
<proteinExistence type="predicted"/>
<organism evidence="8 9">
    <name type="scientific">Macrostomum lignano</name>
    <dbReference type="NCBI Taxonomy" id="282301"/>
    <lineage>
        <taxon>Eukaryota</taxon>
        <taxon>Metazoa</taxon>
        <taxon>Spiralia</taxon>
        <taxon>Lophotrochozoa</taxon>
        <taxon>Platyhelminthes</taxon>
        <taxon>Rhabditophora</taxon>
        <taxon>Macrostomorpha</taxon>
        <taxon>Macrostomida</taxon>
        <taxon>Macrostomidae</taxon>
        <taxon>Macrostomum</taxon>
    </lineage>
</organism>
<comment type="subcellular location">
    <subcellularLocation>
        <location evidence="4 5">Nucleus</location>
    </subcellularLocation>
</comment>
<reference evidence="9" key="1">
    <citation type="submission" date="2016-11" db="UniProtKB">
        <authorList>
            <consortium name="WormBaseParasite"/>
        </authorList>
    </citation>
    <scope>IDENTIFICATION</scope>
</reference>
<dbReference type="PANTHER" id="PTHR11636:SF89">
    <property type="entry name" value="POU DOMAIN PROTEIN 2, ISOFORM B-RELATED"/>
    <property type="match status" value="1"/>
</dbReference>
<feature type="compositionally biased region" description="Low complexity" evidence="6">
    <location>
        <begin position="178"/>
        <end position="194"/>
    </location>
</feature>
<dbReference type="WBParaSite" id="maker-unitig_22926-snap-gene-0.1-mRNA-1">
    <property type="protein sequence ID" value="maker-unitig_22926-snap-gene-0.1-mRNA-1"/>
    <property type="gene ID" value="maker-unitig_22926-snap-gene-0.1"/>
</dbReference>
<name>A0A1I8F7I9_9PLAT</name>
<feature type="DNA-binding region" description="Homeobox" evidence="4">
    <location>
        <begin position="61"/>
        <end position="91"/>
    </location>
</feature>